<evidence type="ECO:0000256" key="2">
    <source>
        <dbReference type="ARBA" id="ARBA00009272"/>
    </source>
</evidence>
<accession>M9RRE5</accession>
<name>M9RRE5_9RHOB</name>
<dbReference type="InterPro" id="IPR001624">
    <property type="entry name" value="FliE"/>
</dbReference>
<protein>
    <recommendedName>
        <fullName evidence="4 5">Flagellar hook-basal body complex protein FliE</fullName>
    </recommendedName>
</protein>
<dbReference type="Proteomes" id="UP000004688">
    <property type="component" value="Plasmid pOA238_118"/>
</dbReference>
<gene>
    <name evidence="4 7" type="primary">fliE</name>
    <name evidence="7" type="ORF">OA238_118p0550</name>
</gene>
<dbReference type="PANTHER" id="PTHR34653:SF1">
    <property type="entry name" value="FLAGELLAR HOOK-BASAL BODY COMPLEX PROTEIN FLIE"/>
    <property type="match status" value="1"/>
</dbReference>
<keyword evidence="7" id="KW-0969">Cilium</keyword>
<keyword evidence="7" id="KW-0282">Flagellum</keyword>
<dbReference type="NCBIfam" id="TIGR00205">
    <property type="entry name" value="fliE"/>
    <property type="match status" value="1"/>
</dbReference>
<dbReference type="GO" id="GO:0071973">
    <property type="term" value="P:bacterial-type flagellum-dependent cell motility"/>
    <property type="evidence" value="ECO:0007669"/>
    <property type="project" value="InterPro"/>
</dbReference>
<dbReference type="OrthoDB" id="8909229at2"/>
<dbReference type="GO" id="GO:0005198">
    <property type="term" value="F:structural molecule activity"/>
    <property type="evidence" value="ECO:0007669"/>
    <property type="project" value="UniProtKB-UniRule"/>
</dbReference>
<sequence length="113" mass="12275">MKILEGVNSISSITATDALNRAKEMTERATSGAMSTPGDDGPSFADQLRDSLDSVARSQNEAAQLVRDYEVGKETDLTKVMVSQQVSSLGFQLTLNIRNKAMTAYKDIMNMPV</sequence>
<dbReference type="GO" id="GO:0003774">
    <property type="term" value="F:cytoskeletal motor activity"/>
    <property type="evidence" value="ECO:0007669"/>
    <property type="project" value="InterPro"/>
</dbReference>
<keyword evidence="7" id="KW-0966">Cell projection</keyword>
<dbReference type="PRINTS" id="PR01006">
    <property type="entry name" value="FLGHOOKFLIE"/>
</dbReference>
<dbReference type="EMBL" id="CP003743">
    <property type="protein sequence ID" value="AGI74752.1"/>
    <property type="molecule type" value="Genomic_DNA"/>
</dbReference>
<comment type="subcellular location">
    <subcellularLocation>
        <location evidence="1 4">Bacterial flagellum basal body</location>
    </subcellularLocation>
</comment>
<dbReference type="GO" id="GO:0009425">
    <property type="term" value="C:bacterial-type flagellum basal body"/>
    <property type="evidence" value="ECO:0007669"/>
    <property type="project" value="UniProtKB-SubCell"/>
</dbReference>
<evidence type="ECO:0000256" key="3">
    <source>
        <dbReference type="ARBA" id="ARBA00023143"/>
    </source>
</evidence>
<comment type="similarity">
    <text evidence="2 4">Belongs to the FliE family.</text>
</comment>
<dbReference type="KEGG" id="oar:OA238_118p0550"/>
<evidence type="ECO:0000256" key="5">
    <source>
        <dbReference type="NCBIfam" id="TIGR00205"/>
    </source>
</evidence>
<dbReference type="HOGENOM" id="CLU_147249_0_0_5"/>
<keyword evidence="8" id="KW-1185">Reference proteome</keyword>
<evidence type="ECO:0000313" key="8">
    <source>
        <dbReference type="Proteomes" id="UP000004688"/>
    </source>
</evidence>
<dbReference type="AlphaFoldDB" id="M9RRE5"/>
<dbReference type="HAMAP" id="MF_00724">
    <property type="entry name" value="FliE"/>
    <property type="match status" value="1"/>
</dbReference>
<dbReference type="RefSeq" id="WP_015497660.1">
    <property type="nucleotide sequence ID" value="NC_020909.1"/>
</dbReference>
<evidence type="ECO:0000313" key="7">
    <source>
        <dbReference type="EMBL" id="AGI74752.1"/>
    </source>
</evidence>
<keyword evidence="3 4" id="KW-0975">Bacterial flagellum</keyword>
<evidence type="ECO:0000256" key="1">
    <source>
        <dbReference type="ARBA" id="ARBA00004117"/>
    </source>
</evidence>
<evidence type="ECO:0000256" key="4">
    <source>
        <dbReference type="HAMAP-Rule" id="MF_00724"/>
    </source>
</evidence>
<reference evidence="7 8" key="1">
    <citation type="journal article" date="2013" name="PLoS ONE">
        <title>Poles Apart: Arctic and Antarctic Octadecabacter strains Share High Genome Plasticity and a New Type of Xanthorhodopsin.</title>
        <authorList>
            <person name="Vollmers J."/>
            <person name="Voget S."/>
            <person name="Dietrich S."/>
            <person name="Gollnow K."/>
            <person name="Smits M."/>
            <person name="Meyer K."/>
            <person name="Brinkhoff T."/>
            <person name="Simon M."/>
            <person name="Daniel R."/>
        </authorList>
    </citation>
    <scope>NUCLEOTIDE SEQUENCE [LARGE SCALE GENOMIC DNA]</scope>
    <source>
        <strain evidence="7 8">238</strain>
        <plasmid evidence="8">Plasmid pOA238_118</plasmid>
    </source>
</reference>
<evidence type="ECO:0000256" key="6">
    <source>
        <dbReference type="SAM" id="MobiDB-lite"/>
    </source>
</evidence>
<organism evidence="7 8">
    <name type="scientific">Octadecabacter arcticus 238</name>
    <dbReference type="NCBI Taxonomy" id="391616"/>
    <lineage>
        <taxon>Bacteria</taxon>
        <taxon>Pseudomonadati</taxon>
        <taxon>Pseudomonadota</taxon>
        <taxon>Alphaproteobacteria</taxon>
        <taxon>Rhodobacterales</taxon>
        <taxon>Roseobacteraceae</taxon>
        <taxon>Octadecabacter</taxon>
    </lineage>
</organism>
<feature type="region of interest" description="Disordered" evidence="6">
    <location>
        <begin position="23"/>
        <end position="43"/>
    </location>
</feature>
<keyword evidence="7" id="KW-0614">Plasmid</keyword>
<proteinExistence type="inferred from homology"/>
<geneLocation type="plasmid" evidence="7 8">
    <name>pOA238_118</name>
</geneLocation>
<dbReference type="PANTHER" id="PTHR34653">
    <property type="match status" value="1"/>
</dbReference>
<dbReference type="Pfam" id="PF02049">
    <property type="entry name" value="FliE"/>
    <property type="match status" value="1"/>
</dbReference>